<dbReference type="NCBIfam" id="TIGR00652">
    <property type="entry name" value="DapF"/>
    <property type="match status" value="1"/>
</dbReference>
<evidence type="ECO:0000256" key="1">
    <source>
        <dbReference type="ARBA" id="ARBA00010219"/>
    </source>
</evidence>
<evidence type="ECO:0008006" key="4">
    <source>
        <dbReference type="Google" id="ProtNLM"/>
    </source>
</evidence>
<name>A0A382WVL6_9ZZZZ</name>
<dbReference type="SUPFAM" id="SSF54506">
    <property type="entry name" value="Diaminopimelate epimerase-like"/>
    <property type="match status" value="2"/>
</dbReference>
<keyword evidence="2" id="KW-0413">Isomerase</keyword>
<dbReference type="GO" id="GO:0005829">
    <property type="term" value="C:cytosol"/>
    <property type="evidence" value="ECO:0007669"/>
    <property type="project" value="TreeGrafter"/>
</dbReference>
<dbReference type="Gene3D" id="3.10.310.10">
    <property type="entry name" value="Diaminopimelate Epimerase, Chain A, domain 1"/>
    <property type="match status" value="2"/>
</dbReference>
<gene>
    <name evidence="3" type="ORF">METZ01_LOCUS415810</name>
</gene>
<dbReference type="GO" id="GO:0008837">
    <property type="term" value="F:diaminopimelate epimerase activity"/>
    <property type="evidence" value="ECO:0007669"/>
    <property type="project" value="InterPro"/>
</dbReference>
<reference evidence="3" key="1">
    <citation type="submission" date="2018-05" db="EMBL/GenBank/DDBJ databases">
        <authorList>
            <person name="Lanie J.A."/>
            <person name="Ng W.-L."/>
            <person name="Kazmierczak K.M."/>
            <person name="Andrzejewski T.M."/>
            <person name="Davidsen T.M."/>
            <person name="Wayne K.J."/>
            <person name="Tettelin H."/>
            <person name="Glass J.I."/>
            <person name="Rusch D."/>
            <person name="Podicherti R."/>
            <person name="Tsui H.-C.T."/>
            <person name="Winkler M.E."/>
        </authorList>
    </citation>
    <scope>NUCLEOTIDE SEQUENCE</scope>
</reference>
<dbReference type="PANTHER" id="PTHR31689:SF0">
    <property type="entry name" value="DIAMINOPIMELATE EPIMERASE"/>
    <property type="match status" value="1"/>
</dbReference>
<comment type="similarity">
    <text evidence="1">Belongs to the diaminopimelate epimerase family.</text>
</comment>
<sequence length="241" mass="26635">MIDDRENTFDINDHRLIAALCERRMGIGADGLILLRNHAKYDFEMIYFNSDGKQSSMCGNGGRCIIAFAQLLEIIDKETTFLAIDGEHKGRLLGDTIALQMQDVSDIKGVGDGLVMDTGSPHYIEVVDDLKNINVEKKGREIRNSAPFKKEGINVNFVLDAAELQVRSYERGVEAETLSCGTGVVATAIAMHYSNCIDDNLINIKTEGGELSVSFEEFNGSYRNIWLSGEASMVYAGEFEC</sequence>
<dbReference type="Pfam" id="PF01678">
    <property type="entry name" value="DAP_epimerase"/>
    <property type="match status" value="2"/>
</dbReference>
<organism evidence="3">
    <name type="scientific">marine metagenome</name>
    <dbReference type="NCBI Taxonomy" id="408172"/>
    <lineage>
        <taxon>unclassified sequences</taxon>
        <taxon>metagenomes</taxon>
        <taxon>ecological metagenomes</taxon>
    </lineage>
</organism>
<dbReference type="GO" id="GO:0009089">
    <property type="term" value="P:lysine biosynthetic process via diaminopimelate"/>
    <property type="evidence" value="ECO:0007669"/>
    <property type="project" value="InterPro"/>
</dbReference>
<dbReference type="EMBL" id="UINC01162935">
    <property type="protein sequence ID" value="SVD62956.1"/>
    <property type="molecule type" value="Genomic_DNA"/>
</dbReference>
<dbReference type="AlphaFoldDB" id="A0A382WVL6"/>
<proteinExistence type="inferred from homology"/>
<protein>
    <recommendedName>
        <fullName evidence="4">Diaminopimelate epimerase</fullName>
    </recommendedName>
</protein>
<dbReference type="PANTHER" id="PTHR31689">
    <property type="entry name" value="DIAMINOPIMELATE EPIMERASE, CHLOROPLASTIC"/>
    <property type="match status" value="1"/>
</dbReference>
<accession>A0A382WVL6</accession>
<evidence type="ECO:0000256" key="2">
    <source>
        <dbReference type="ARBA" id="ARBA00023235"/>
    </source>
</evidence>
<evidence type="ECO:0000313" key="3">
    <source>
        <dbReference type="EMBL" id="SVD62956.1"/>
    </source>
</evidence>
<dbReference type="InterPro" id="IPR001653">
    <property type="entry name" value="DAP_epimerase_DapF"/>
</dbReference>